<gene>
    <name evidence="2" type="ORF">SAMN04487951_104264</name>
</gene>
<feature type="compositionally biased region" description="Basic and acidic residues" evidence="1">
    <location>
        <begin position="12"/>
        <end position="24"/>
    </location>
</feature>
<dbReference type="RefSeq" id="WP_089703715.1">
    <property type="nucleotide sequence ID" value="NZ_FNII01000004.1"/>
</dbReference>
<accession>A0A1H0AUT5</accession>
<dbReference type="STRING" id="416873.SAMN04487951_104264"/>
<sequence>MSGQDQAAGLRKWADLQRQQRGDEAPPEATEPPRPMAYREPIVPSAAAMTPPVTPPTPKTPLMVIGLPDSGPVQVRKVSARLGQWAALGRAWAKDPADWDIRVVMPDDPELASLSQAHSRWALWVSSDADAFGRMYHVLKQLHQHNGPQRLLALHEPHLPRQGLLENLRQAANRYFGIELLLLAR</sequence>
<name>A0A1H0AUT5_9GAMM</name>
<dbReference type="OrthoDB" id="6236672at2"/>
<evidence type="ECO:0000313" key="2">
    <source>
        <dbReference type="EMBL" id="SDN37278.1"/>
    </source>
</evidence>
<proteinExistence type="predicted"/>
<dbReference type="Proteomes" id="UP000199677">
    <property type="component" value="Unassembled WGS sequence"/>
</dbReference>
<feature type="region of interest" description="Disordered" evidence="1">
    <location>
        <begin position="1"/>
        <end position="40"/>
    </location>
</feature>
<dbReference type="EMBL" id="FNII01000004">
    <property type="protein sequence ID" value="SDN37278.1"/>
    <property type="molecule type" value="Genomic_DNA"/>
</dbReference>
<organism evidence="2 3">
    <name type="scientific">Vreelandella arcis</name>
    <dbReference type="NCBI Taxonomy" id="416873"/>
    <lineage>
        <taxon>Bacteria</taxon>
        <taxon>Pseudomonadati</taxon>
        <taxon>Pseudomonadota</taxon>
        <taxon>Gammaproteobacteria</taxon>
        <taxon>Oceanospirillales</taxon>
        <taxon>Halomonadaceae</taxon>
        <taxon>Vreelandella</taxon>
    </lineage>
</organism>
<reference evidence="3" key="1">
    <citation type="submission" date="2016-10" db="EMBL/GenBank/DDBJ databases">
        <authorList>
            <person name="Varghese N."/>
            <person name="Submissions S."/>
        </authorList>
    </citation>
    <scope>NUCLEOTIDE SEQUENCE [LARGE SCALE GENOMIC DNA]</scope>
    <source>
        <strain evidence="3">CGMCC 1.6494</strain>
    </source>
</reference>
<evidence type="ECO:0000313" key="3">
    <source>
        <dbReference type="Proteomes" id="UP000199677"/>
    </source>
</evidence>
<protein>
    <submittedName>
        <fullName evidence="2">Uncharacterized protein</fullName>
    </submittedName>
</protein>
<evidence type="ECO:0000256" key="1">
    <source>
        <dbReference type="SAM" id="MobiDB-lite"/>
    </source>
</evidence>
<dbReference type="AlphaFoldDB" id="A0A1H0AUT5"/>
<keyword evidence="3" id="KW-1185">Reference proteome</keyword>